<feature type="region of interest" description="Disordered" evidence="1">
    <location>
        <begin position="1"/>
        <end position="25"/>
    </location>
</feature>
<accession>A0ABQ5CTF6</accession>
<reference evidence="2" key="2">
    <citation type="submission" date="2022-01" db="EMBL/GenBank/DDBJ databases">
        <authorList>
            <person name="Yamashiro T."/>
            <person name="Shiraishi A."/>
            <person name="Satake H."/>
            <person name="Nakayama K."/>
        </authorList>
    </citation>
    <scope>NUCLEOTIDE SEQUENCE</scope>
</reference>
<reference evidence="2" key="1">
    <citation type="journal article" date="2022" name="Int. J. Mol. Sci.">
        <title>Draft Genome of Tanacetum Coccineum: Genomic Comparison of Closely Related Tanacetum-Family Plants.</title>
        <authorList>
            <person name="Yamashiro T."/>
            <person name="Shiraishi A."/>
            <person name="Nakayama K."/>
            <person name="Satake H."/>
        </authorList>
    </citation>
    <scope>NUCLEOTIDE SEQUENCE</scope>
</reference>
<evidence type="ECO:0000256" key="1">
    <source>
        <dbReference type="SAM" id="MobiDB-lite"/>
    </source>
</evidence>
<protein>
    <submittedName>
        <fullName evidence="2">Uncharacterized protein</fullName>
    </submittedName>
</protein>
<dbReference type="Proteomes" id="UP001151760">
    <property type="component" value="Unassembled WGS sequence"/>
</dbReference>
<name>A0ABQ5CTF6_9ASTR</name>
<gene>
    <name evidence="2" type="ORF">Tco_0910631</name>
</gene>
<proteinExistence type="predicted"/>
<evidence type="ECO:0000313" key="3">
    <source>
        <dbReference type="Proteomes" id="UP001151760"/>
    </source>
</evidence>
<sequence>MSKGFQPKFTPKLIQSSQSSSIQAEPKIQKDYKAEYKKIKAKLALLEAIPSTSQNPKTFQLNNKGLVAKTFDWDEEEVSDDEEVTEVKVNILLSMDEDADWQNYLKYINIDLKFVEE</sequence>
<feature type="compositionally biased region" description="Low complexity" evidence="1">
    <location>
        <begin position="14"/>
        <end position="23"/>
    </location>
</feature>
<comment type="caution">
    <text evidence="2">The sequence shown here is derived from an EMBL/GenBank/DDBJ whole genome shotgun (WGS) entry which is preliminary data.</text>
</comment>
<keyword evidence="3" id="KW-1185">Reference proteome</keyword>
<organism evidence="2 3">
    <name type="scientific">Tanacetum coccineum</name>
    <dbReference type="NCBI Taxonomy" id="301880"/>
    <lineage>
        <taxon>Eukaryota</taxon>
        <taxon>Viridiplantae</taxon>
        <taxon>Streptophyta</taxon>
        <taxon>Embryophyta</taxon>
        <taxon>Tracheophyta</taxon>
        <taxon>Spermatophyta</taxon>
        <taxon>Magnoliopsida</taxon>
        <taxon>eudicotyledons</taxon>
        <taxon>Gunneridae</taxon>
        <taxon>Pentapetalae</taxon>
        <taxon>asterids</taxon>
        <taxon>campanulids</taxon>
        <taxon>Asterales</taxon>
        <taxon>Asteraceae</taxon>
        <taxon>Asteroideae</taxon>
        <taxon>Anthemideae</taxon>
        <taxon>Anthemidinae</taxon>
        <taxon>Tanacetum</taxon>
    </lineage>
</organism>
<dbReference type="EMBL" id="BQNB010014618">
    <property type="protein sequence ID" value="GJT30356.1"/>
    <property type="molecule type" value="Genomic_DNA"/>
</dbReference>
<evidence type="ECO:0000313" key="2">
    <source>
        <dbReference type="EMBL" id="GJT30356.1"/>
    </source>
</evidence>